<dbReference type="CDD" id="cd09762">
    <property type="entry name" value="HSDL2_SDR_c"/>
    <property type="match status" value="1"/>
</dbReference>
<keyword evidence="7" id="KW-0576">Peroxisome</keyword>
<dbReference type="Proteomes" id="UP001153714">
    <property type="component" value="Chromosome 15"/>
</dbReference>
<evidence type="ECO:0000256" key="5">
    <source>
        <dbReference type="ARBA" id="ARBA00023002"/>
    </source>
</evidence>
<organism evidence="10 11">
    <name type="scientific">Diatraea saccharalis</name>
    <name type="common">sugarcane borer</name>
    <dbReference type="NCBI Taxonomy" id="40085"/>
    <lineage>
        <taxon>Eukaryota</taxon>
        <taxon>Metazoa</taxon>
        <taxon>Ecdysozoa</taxon>
        <taxon>Arthropoda</taxon>
        <taxon>Hexapoda</taxon>
        <taxon>Insecta</taxon>
        <taxon>Pterygota</taxon>
        <taxon>Neoptera</taxon>
        <taxon>Endopterygota</taxon>
        <taxon>Lepidoptera</taxon>
        <taxon>Glossata</taxon>
        <taxon>Ditrysia</taxon>
        <taxon>Pyraloidea</taxon>
        <taxon>Crambidae</taxon>
        <taxon>Crambinae</taxon>
        <taxon>Diatraea</taxon>
    </lineage>
</organism>
<evidence type="ECO:0000256" key="6">
    <source>
        <dbReference type="ARBA" id="ARBA00023128"/>
    </source>
</evidence>
<dbReference type="SUPFAM" id="SSF51735">
    <property type="entry name" value="NAD(P)-binding Rossmann-fold domains"/>
    <property type="match status" value="1"/>
</dbReference>
<comment type="subcellular location">
    <subcellularLocation>
        <location evidence="1">Mitochondrion</location>
    </subcellularLocation>
    <subcellularLocation>
        <location evidence="2">Peroxisome</location>
    </subcellularLocation>
</comment>
<dbReference type="Gene3D" id="3.40.50.720">
    <property type="entry name" value="NAD(P)-binding Rossmann-like Domain"/>
    <property type="match status" value="1"/>
</dbReference>
<keyword evidence="5" id="KW-0560">Oxidoreductase</keyword>
<dbReference type="InterPro" id="IPR051935">
    <property type="entry name" value="HSDL2"/>
</dbReference>
<proteinExistence type="inferred from homology"/>
<name>A0A9N9QYB5_9NEOP</name>
<keyword evidence="11" id="KW-1185">Reference proteome</keyword>
<dbReference type="GO" id="GO:0016491">
    <property type="term" value="F:oxidoreductase activity"/>
    <property type="evidence" value="ECO:0007669"/>
    <property type="project" value="UniProtKB-KW"/>
</dbReference>
<evidence type="ECO:0000259" key="9">
    <source>
        <dbReference type="Pfam" id="PF02036"/>
    </source>
</evidence>
<accession>A0A9N9QYB5</accession>
<reference evidence="10" key="1">
    <citation type="submission" date="2021-12" db="EMBL/GenBank/DDBJ databases">
        <authorList>
            <person name="King R."/>
        </authorList>
    </citation>
    <scope>NUCLEOTIDE SEQUENCE</scope>
</reference>
<evidence type="ECO:0000256" key="7">
    <source>
        <dbReference type="ARBA" id="ARBA00023140"/>
    </source>
</evidence>
<dbReference type="InterPro" id="IPR036291">
    <property type="entry name" value="NAD(P)-bd_dom_sf"/>
</dbReference>
<gene>
    <name evidence="10" type="ORF">DIATSA_LOCUS3992</name>
</gene>
<feature type="domain" description="SCP2" evidence="9">
    <location>
        <begin position="331"/>
        <end position="421"/>
    </location>
</feature>
<dbReference type="InterPro" id="IPR003033">
    <property type="entry name" value="SCP2_sterol-bd_dom"/>
</dbReference>
<dbReference type="GO" id="GO:0005739">
    <property type="term" value="C:mitochondrion"/>
    <property type="evidence" value="ECO:0007669"/>
    <property type="project" value="UniProtKB-SubCell"/>
</dbReference>
<dbReference type="AlphaFoldDB" id="A0A9N9QYB5"/>
<dbReference type="OrthoDB" id="5327538at2759"/>
<evidence type="ECO:0000256" key="2">
    <source>
        <dbReference type="ARBA" id="ARBA00004275"/>
    </source>
</evidence>
<dbReference type="SUPFAM" id="SSF55718">
    <property type="entry name" value="SCP-like"/>
    <property type="match status" value="1"/>
</dbReference>
<dbReference type="InterPro" id="IPR036527">
    <property type="entry name" value="SCP2_sterol-bd_dom_sf"/>
</dbReference>
<evidence type="ECO:0000313" key="11">
    <source>
        <dbReference type="Proteomes" id="UP001153714"/>
    </source>
</evidence>
<dbReference type="Pfam" id="PF00106">
    <property type="entry name" value="adh_short"/>
    <property type="match status" value="1"/>
</dbReference>
<protein>
    <recommendedName>
        <fullName evidence="8">Hydroxysteroid dehydrogenase-like protein 2</fullName>
    </recommendedName>
</protein>
<comment type="similarity">
    <text evidence="3">Belongs to the short-chain dehydrogenases/reductases (SDR) family.</text>
</comment>
<dbReference type="NCBIfam" id="NF006133">
    <property type="entry name" value="PRK08278.1"/>
    <property type="match status" value="1"/>
</dbReference>
<dbReference type="GO" id="GO:0005777">
    <property type="term" value="C:peroxisome"/>
    <property type="evidence" value="ECO:0007669"/>
    <property type="project" value="UniProtKB-SubCell"/>
</dbReference>
<evidence type="ECO:0000256" key="1">
    <source>
        <dbReference type="ARBA" id="ARBA00004173"/>
    </source>
</evidence>
<reference evidence="10" key="2">
    <citation type="submission" date="2022-10" db="EMBL/GenBank/DDBJ databases">
        <authorList>
            <consortium name="ENA_rothamsted_submissions"/>
            <consortium name="culmorum"/>
            <person name="King R."/>
        </authorList>
    </citation>
    <scope>NUCLEOTIDE SEQUENCE</scope>
</reference>
<evidence type="ECO:0000256" key="8">
    <source>
        <dbReference type="ARBA" id="ARBA00040243"/>
    </source>
</evidence>
<dbReference type="Pfam" id="PF02036">
    <property type="entry name" value="SCP2"/>
    <property type="match status" value="1"/>
</dbReference>
<keyword evidence="6" id="KW-0496">Mitochondrion</keyword>
<evidence type="ECO:0000256" key="4">
    <source>
        <dbReference type="ARBA" id="ARBA00022857"/>
    </source>
</evidence>
<dbReference type="PANTHER" id="PTHR42808">
    <property type="entry name" value="HYDROXYSTEROID DEHYDROGENASE-LIKE PROTEIN 2"/>
    <property type="match status" value="1"/>
</dbReference>
<dbReference type="PRINTS" id="PR00081">
    <property type="entry name" value="GDHRDH"/>
</dbReference>
<sequence length="427" mass="46019">MSLVANTGKLAGRTLFVTGASRGIGKAIALKAAKDGANVVVAAKTAEPHPKLPGTIYTAAEEIEALGGKALPVIVDVRDEKQIQKAVDEAVKKFNGIDILVNNASAISLTDTAHTDMKRYDLMHNINTRGTFLASKLCLPHLKNSDHAHILNLSPPLNLNPHWFAVHVAYTMAKYGMSMCVLGMSEEFKPFNIGVNALWPKTAIATAAIEMLTGDISASRKPEIVSDAAYVMLCKDPKSFTGNFAIDEDILQQAGVTDLLPYACDPKNADNLLMDGFLDDIKSMSDHRKLTSTLARGYHTSAANYKEAESAPPAGDGQIPQLFASIGKILSADLVNKTQAIYQFNVKGKEEGIWHLDLKNGDGACGQGEPKNPPDATLTMDSKNFTDMFAGKLKPATAFMMGKLKISGDLQKAMKLEKMMKSLKNKV</sequence>
<dbReference type="EMBL" id="OU893346">
    <property type="protein sequence ID" value="CAG9786002.1"/>
    <property type="molecule type" value="Genomic_DNA"/>
</dbReference>
<dbReference type="FunFam" id="3.40.50.720:FF:000301">
    <property type="entry name" value="Hydroxysteroid dehydrogenase like 2"/>
    <property type="match status" value="1"/>
</dbReference>
<dbReference type="PANTHER" id="PTHR42808:SF3">
    <property type="entry name" value="HYDROXYSTEROID DEHYDROGENASE-LIKE PROTEIN 2"/>
    <property type="match status" value="1"/>
</dbReference>
<evidence type="ECO:0000313" key="10">
    <source>
        <dbReference type="EMBL" id="CAG9786002.1"/>
    </source>
</evidence>
<evidence type="ECO:0000256" key="3">
    <source>
        <dbReference type="ARBA" id="ARBA00006484"/>
    </source>
</evidence>
<dbReference type="Gene3D" id="3.30.1050.10">
    <property type="entry name" value="SCP2 sterol-binding domain"/>
    <property type="match status" value="1"/>
</dbReference>
<keyword evidence="4" id="KW-0521">NADP</keyword>
<dbReference type="InterPro" id="IPR002347">
    <property type="entry name" value="SDR_fam"/>
</dbReference>